<dbReference type="STRING" id="1609559.TQ32_03875"/>
<dbReference type="RefSeq" id="WP_068321220.1">
    <property type="nucleotide sequence ID" value="NZ_CP010835.1"/>
</dbReference>
<organism evidence="3 4">
    <name type="scientific">Pyrococcus kukulkanii</name>
    <dbReference type="NCBI Taxonomy" id="1609559"/>
    <lineage>
        <taxon>Archaea</taxon>
        <taxon>Methanobacteriati</taxon>
        <taxon>Methanobacteriota</taxon>
        <taxon>Thermococci</taxon>
        <taxon>Thermococcales</taxon>
        <taxon>Thermococcaceae</taxon>
        <taxon>Pyrococcus</taxon>
    </lineage>
</organism>
<evidence type="ECO:0000313" key="4">
    <source>
        <dbReference type="Proteomes" id="UP000070587"/>
    </source>
</evidence>
<dbReference type="InterPro" id="IPR010154">
    <property type="entry name" value="CRISPR-assoc_Cas7/Cst2/DevR"/>
</dbReference>
<evidence type="ECO:0000256" key="1">
    <source>
        <dbReference type="ARBA" id="ARBA00023118"/>
    </source>
</evidence>
<dbReference type="Proteomes" id="UP000070587">
    <property type="component" value="Chromosome"/>
</dbReference>
<name>A0A127B8M2_9EURY</name>
<dbReference type="NCBIfam" id="TIGR01875">
    <property type="entry name" value="cas_MJ0381"/>
    <property type="match status" value="1"/>
</dbReference>
<dbReference type="AlphaFoldDB" id="A0A127B8M2"/>
<keyword evidence="1" id="KW-0051">Antiviral defense</keyword>
<dbReference type="GO" id="GO:0051607">
    <property type="term" value="P:defense response to virus"/>
    <property type="evidence" value="ECO:0007669"/>
    <property type="project" value="UniProtKB-KW"/>
</dbReference>
<gene>
    <name evidence="3" type="ORF">TQ32_03875</name>
</gene>
<dbReference type="InterPro" id="IPR052681">
    <property type="entry name" value="CRISPR-Cas7/Cst2/DevR"/>
</dbReference>
<comment type="function">
    <text evidence="2">CRISPR (clustered regularly interspaced short palindromic repeat) is an adaptive immune system that provides protection against mobile genetic elements (viruses, transposable elements and conjugative plasmids). CRISPR clusters contain spacers, sequences complementary to antecedent mobile elements, and target invading nucleic acids. CRISPR clusters are transcribed and processed into CRISPR RNA (crRNA).</text>
</comment>
<reference evidence="4" key="1">
    <citation type="submission" date="2015-02" db="EMBL/GenBank/DDBJ databases">
        <title>Pyrococcus kukulkanii sp. nov., a novel hyperthermophilic archaeon isolated from a deep-sea hydrothermal vent at the Guaymas Basin.</title>
        <authorList>
            <person name="Oger P.M."/>
            <person name="Callac N."/>
            <person name="Jebbar M."/>
            <person name="Godfroy A."/>
        </authorList>
    </citation>
    <scope>NUCLEOTIDE SEQUENCE [LARGE SCALE GENOMIC DNA]</scope>
    <source>
        <strain evidence="4">NCB100</strain>
    </source>
</reference>
<dbReference type="NCBIfam" id="TIGR02583">
    <property type="entry name" value="DevR_archaea"/>
    <property type="match status" value="1"/>
</dbReference>
<proteinExistence type="predicted"/>
<dbReference type="GeneID" id="28490944"/>
<reference evidence="3 4" key="2">
    <citation type="journal article" date="2016" name="Int. J. Syst. Evol. Microbiol.">
        <title>Pyrococcus kukulkanii sp. nov., a hyperthermophilic, piezophilic archaeon isolated from a deep-sea hydrothermal vent.</title>
        <authorList>
            <person name="Callac N."/>
            <person name="Oger P."/>
            <person name="Lesongeur F."/>
            <person name="Rattray J.E."/>
            <person name="Vannier P."/>
            <person name="Michoud G."/>
            <person name="Beauverger M."/>
            <person name="Gayet N."/>
            <person name="Rouxel O."/>
            <person name="Jebbar M."/>
            <person name="Godfroy A."/>
        </authorList>
    </citation>
    <scope>NUCLEOTIDE SEQUENCE [LARGE SCALE GENOMIC DNA]</scope>
    <source>
        <strain evidence="3 4">NCB100</strain>
    </source>
</reference>
<dbReference type="PATRIC" id="fig|1609559.3.peg.807"/>
<sequence length="354" mass="39388">MYVRISGRVRLNAHSLNAQGGGGSNYIEITKTKVTVKTENGWAVVEVPAITGNMVKHWHFVGFVDYFRQTPYGNNLTERALRYNGTRFEPLEKKSKWEIPKAGNQVVIFEKKEKKWYLTTAPNYSGQEKASEAHFIKYFADADVHGFLAPTMGIRRVSLVKTSFILPTEDFIRAVEGERIITAIKHNRVDVKETGAIGGSEEGTAQMLFSREYATGVYGFSIVLDLGLVGIPQSNTIKGPVIQDAERRARIESALKALIPMLSGYMGANLARSFPAFKIEEFIAVASNEPIPALVHGFYEDYVEVSKAIVENAKELDFKIKAFSYGVDFVEDAEEVSSVEELVKKLIDSLGGEE</sequence>
<dbReference type="PANTHER" id="PTHR37459:SF1">
    <property type="entry name" value="CRISPR-ASSOCIATED PROTEIN CAS7_CST2_DEVR"/>
    <property type="match status" value="1"/>
</dbReference>
<dbReference type="KEGG" id="pyc:TQ32_03875"/>
<dbReference type="InterPro" id="IPR002764">
    <property type="entry name" value="Cas7/Cst2/DevR_sub_I-a/Apern"/>
</dbReference>
<accession>A0A127B8M2</accession>
<dbReference type="OrthoDB" id="97643at2157"/>
<evidence type="ECO:0000256" key="2">
    <source>
        <dbReference type="ARBA" id="ARBA00025626"/>
    </source>
</evidence>
<evidence type="ECO:0000313" key="3">
    <source>
        <dbReference type="EMBL" id="AMM53711.1"/>
    </source>
</evidence>
<protein>
    <submittedName>
        <fullName evidence="3">CRISPR-associated protein DevR</fullName>
    </submittedName>
</protein>
<dbReference type="PANTHER" id="PTHR37459">
    <property type="match status" value="1"/>
</dbReference>
<dbReference type="Pfam" id="PF01905">
    <property type="entry name" value="DevR"/>
    <property type="match status" value="1"/>
</dbReference>
<dbReference type="EMBL" id="CP010835">
    <property type="protein sequence ID" value="AMM53711.1"/>
    <property type="molecule type" value="Genomic_DNA"/>
</dbReference>